<reference evidence="2 3" key="1">
    <citation type="journal article" date="2021" name="Int. J. Syst. Evol. Microbiol.">
        <title>Reticulibacter mediterranei gen. nov., sp. nov., within the new family Reticulibacteraceae fam. nov., and Ktedonospora formicarum gen. nov., sp. nov., Ktedonobacter robiniae sp. nov., Dictyobacter formicarum sp. nov. and Dictyobacter arantiisoli sp. nov., belonging to the class Ktedonobacteria.</title>
        <authorList>
            <person name="Yabe S."/>
            <person name="Zheng Y."/>
            <person name="Wang C.M."/>
            <person name="Sakai Y."/>
            <person name="Abe K."/>
            <person name="Yokota A."/>
            <person name="Donadio S."/>
            <person name="Cavaletti L."/>
            <person name="Monciardini P."/>
        </authorList>
    </citation>
    <scope>NUCLEOTIDE SEQUENCE [LARGE SCALE GENOMIC DNA]</scope>
    <source>
        <strain evidence="2 3">SOSP1-30</strain>
    </source>
</reference>
<dbReference type="InterPro" id="IPR029068">
    <property type="entry name" value="Glyas_Bleomycin-R_OHBP_Dase"/>
</dbReference>
<gene>
    <name evidence="2" type="ORF">KSB_22140</name>
</gene>
<dbReference type="PROSITE" id="PS51819">
    <property type="entry name" value="VOC"/>
    <property type="match status" value="1"/>
</dbReference>
<organism evidence="2 3">
    <name type="scientific">Ktedonobacter robiniae</name>
    <dbReference type="NCBI Taxonomy" id="2778365"/>
    <lineage>
        <taxon>Bacteria</taxon>
        <taxon>Bacillati</taxon>
        <taxon>Chloroflexota</taxon>
        <taxon>Ktedonobacteria</taxon>
        <taxon>Ktedonobacterales</taxon>
        <taxon>Ktedonobacteraceae</taxon>
        <taxon>Ktedonobacter</taxon>
    </lineage>
</organism>
<evidence type="ECO:0000313" key="2">
    <source>
        <dbReference type="EMBL" id="GHO53739.1"/>
    </source>
</evidence>
<protein>
    <recommendedName>
        <fullName evidence="1">VOC domain-containing protein</fullName>
    </recommendedName>
</protein>
<keyword evidence="3" id="KW-1185">Reference proteome</keyword>
<name>A0ABQ3ULY2_9CHLR</name>
<sequence length="124" mass="13928">MKSPIQNRVTSVFVHVTDMQRSSKWYNELLGVAQGSTTHEGTIYDVPMDRQHSPFLTLDANVTLTQPDGRHPQLMLETADIQAAHDFLVARDIELLNGIEDIGSMYFLAFKDPDGNVLLVSQKK</sequence>
<evidence type="ECO:0000259" key="1">
    <source>
        <dbReference type="PROSITE" id="PS51819"/>
    </source>
</evidence>
<dbReference type="Pfam" id="PF00903">
    <property type="entry name" value="Glyoxalase"/>
    <property type="match status" value="1"/>
</dbReference>
<evidence type="ECO:0000313" key="3">
    <source>
        <dbReference type="Proteomes" id="UP000654345"/>
    </source>
</evidence>
<feature type="domain" description="VOC" evidence="1">
    <location>
        <begin position="8"/>
        <end position="123"/>
    </location>
</feature>
<comment type="caution">
    <text evidence="2">The sequence shown here is derived from an EMBL/GenBank/DDBJ whole genome shotgun (WGS) entry which is preliminary data.</text>
</comment>
<accession>A0ABQ3ULY2</accession>
<dbReference type="RefSeq" id="WP_201370526.1">
    <property type="nucleotide sequence ID" value="NZ_BNJG01000001.1"/>
</dbReference>
<dbReference type="SUPFAM" id="SSF54593">
    <property type="entry name" value="Glyoxalase/Bleomycin resistance protein/Dihydroxybiphenyl dioxygenase"/>
    <property type="match status" value="1"/>
</dbReference>
<dbReference type="EMBL" id="BNJG01000001">
    <property type="protein sequence ID" value="GHO53739.1"/>
    <property type="molecule type" value="Genomic_DNA"/>
</dbReference>
<dbReference type="Gene3D" id="3.10.180.10">
    <property type="entry name" value="2,3-Dihydroxybiphenyl 1,2-Dioxygenase, domain 1"/>
    <property type="match status" value="1"/>
</dbReference>
<proteinExistence type="predicted"/>
<dbReference type="Proteomes" id="UP000654345">
    <property type="component" value="Unassembled WGS sequence"/>
</dbReference>
<dbReference type="InterPro" id="IPR004360">
    <property type="entry name" value="Glyas_Fos-R_dOase_dom"/>
</dbReference>
<dbReference type="InterPro" id="IPR037523">
    <property type="entry name" value="VOC_core"/>
</dbReference>